<keyword evidence="2" id="KW-1185">Reference proteome</keyword>
<dbReference type="Proteomes" id="UP001359485">
    <property type="component" value="Unassembled WGS sequence"/>
</dbReference>
<accession>A0ABR1B194</accession>
<sequence length="100" mass="11104">MKSPKGLGIRWLMLSRRKERAFPEKVAAKLSEGGAEKHALNNATETWRKGGNQPMRNILLCSPFQLNNFYVFSFVGDAPATGFRVGLQEKAGRACMFSLA</sequence>
<gene>
    <name evidence="1" type="ORF">RUM44_003893</name>
</gene>
<protein>
    <submittedName>
        <fullName evidence="1">Uncharacterized protein</fullName>
    </submittedName>
</protein>
<name>A0ABR1B194_POLSC</name>
<reference evidence="1 2" key="1">
    <citation type="submission" date="2023-09" db="EMBL/GenBank/DDBJ databases">
        <title>Genomes of two closely related lineages of the louse Polyplax serrata with different host specificities.</title>
        <authorList>
            <person name="Martinu J."/>
            <person name="Tarabai H."/>
            <person name="Stefka J."/>
            <person name="Hypsa V."/>
        </authorList>
    </citation>
    <scope>NUCLEOTIDE SEQUENCE [LARGE SCALE GENOMIC DNA]</scope>
    <source>
        <strain evidence="1">98ZLc_SE</strain>
    </source>
</reference>
<comment type="caution">
    <text evidence="1">The sequence shown here is derived from an EMBL/GenBank/DDBJ whole genome shotgun (WGS) entry which is preliminary data.</text>
</comment>
<proteinExistence type="predicted"/>
<organism evidence="1 2">
    <name type="scientific">Polyplax serrata</name>
    <name type="common">Common mouse louse</name>
    <dbReference type="NCBI Taxonomy" id="468196"/>
    <lineage>
        <taxon>Eukaryota</taxon>
        <taxon>Metazoa</taxon>
        <taxon>Ecdysozoa</taxon>
        <taxon>Arthropoda</taxon>
        <taxon>Hexapoda</taxon>
        <taxon>Insecta</taxon>
        <taxon>Pterygota</taxon>
        <taxon>Neoptera</taxon>
        <taxon>Paraneoptera</taxon>
        <taxon>Psocodea</taxon>
        <taxon>Troctomorpha</taxon>
        <taxon>Phthiraptera</taxon>
        <taxon>Anoplura</taxon>
        <taxon>Polyplacidae</taxon>
        <taxon>Polyplax</taxon>
    </lineage>
</organism>
<evidence type="ECO:0000313" key="1">
    <source>
        <dbReference type="EMBL" id="KAK6633292.1"/>
    </source>
</evidence>
<dbReference type="EMBL" id="JAWJWF010000004">
    <property type="protein sequence ID" value="KAK6633292.1"/>
    <property type="molecule type" value="Genomic_DNA"/>
</dbReference>
<evidence type="ECO:0000313" key="2">
    <source>
        <dbReference type="Proteomes" id="UP001359485"/>
    </source>
</evidence>